<accession>A0A3D3G2L4</accession>
<dbReference type="EMBL" id="DPXL01000163">
    <property type="protein sequence ID" value="HCM32253.1"/>
    <property type="molecule type" value="Genomic_DNA"/>
</dbReference>
<gene>
    <name evidence="2" type="ORF">DIC32_13085</name>
</gene>
<reference evidence="2 3" key="1">
    <citation type="journal article" date="2018" name="Nat. Biotechnol.">
        <title>A standardized bacterial taxonomy based on genome phylogeny substantially revises the tree of life.</title>
        <authorList>
            <person name="Parks D.H."/>
            <person name="Chuvochina M."/>
            <person name="Waite D.W."/>
            <person name="Rinke C."/>
            <person name="Skarshewski A."/>
            <person name="Chaumeil P.A."/>
            <person name="Hugenholtz P."/>
        </authorList>
    </citation>
    <scope>NUCLEOTIDE SEQUENCE [LARGE SCALE GENOMIC DNA]</scope>
    <source>
        <strain evidence="2">UBA10045</strain>
    </source>
</reference>
<comment type="caution">
    <text evidence="2">The sequence shown here is derived from an EMBL/GenBank/DDBJ whole genome shotgun (WGS) entry which is preliminary data.</text>
</comment>
<dbReference type="InterPro" id="IPR056740">
    <property type="entry name" value="ILV_EDD_C"/>
</dbReference>
<feature type="domain" description="Dihydroxy-acid/6-phosphogluconate dehydratase C-terminal" evidence="1">
    <location>
        <begin position="1"/>
        <end position="59"/>
    </location>
</feature>
<dbReference type="Pfam" id="PF24877">
    <property type="entry name" value="ILV_EDD_C"/>
    <property type="match status" value="1"/>
</dbReference>
<dbReference type="GO" id="GO:0009082">
    <property type="term" value="P:branched-chain amino acid biosynthetic process"/>
    <property type="evidence" value="ECO:0007669"/>
    <property type="project" value="TreeGrafter"/>
</dbReference>
<keyword evidence="2" id="KW-0456">Lyase</keyword>
<feature type="non-terminal residue" evidence="2">
    <location>
        <position position="1"/>
    </location>
</feature>
<dbReference type="Proteomes" id="UP000262257">
    <property type="component" value="Unassembled WGS sequence"/>
</dbReference>
<evidence type="ECO:0000313" key="2">
    <source>
        <dbReference type="EMBL" id="HCM32253.1"/>
    </source>
</evidence>
<evidence type="ECO:0000313" key="3">
    <source>
        <dbReference type="Proteomes" id="UP000262257"/>
    </source>
</evidence>
<dbReference type="EC" id="4.2.1.9" evidence="2"/>
<dbReference type="Gene3D" id="3.50.30.80">
    <property type="entry name" value="IlvD/EDD C-terminal domain-like"/>
    <property type="match status" value="1"/>
</dbReference>
<evidence type="ECO:0000259" key="1">
    <source>
        <dbReference type="Pfam" id="PF24877"/>
    </source>
</evidence>
<organism evidence="2 3">
    <name type="scientific">Acinetobacter radioresistens</name>
    <dbReference type="NCBI Taxonomy" id="40216"/>
    <lineage>
        <taxon>Bacteria</taxon>
        <taxon>Pseudomonadati</taxon>
        <taxon>Pseudomonadota</taxon>
        <taxon>Gammaproteobacteria</taxon>
        <taxon>Moraxellales</taxon>
        <taxon>Moraxellaceae</taxon>
        <taxon>Acinetobacter</taxon>
    </lineage>
</organism>
<dbReference type="PANTHER" id="PTHR21000">
    <property type="entry name" value="DIHYDROXY-ACID DEHYDRATASE DAD"/>
    <property type="match status" value="1"/>
</dbReference>
<proteinExistence type="predicted"/>
<dbReference type="SUPFAM" id="SSF52016">
    <property type="entry name" value="LeuD/IlvD-like"/>
    <property type="match status" value="1"/>
</dbReference>
<protein>
    <submittedName>
        <fullName evidence="2">Dihydroxy-acid dehydratase</fullName>
        <ecNumber evidence="2">4.2.1.9</ecNumber>
    </submittedName>
</protein>
<dbReference type="InterPro" id="IPR050165">
    <property type="entry name" value="DHAD_IlvD/Edd"/>
</dbReference>
<dbReference type="GO" id="GO:0004160">
    <property type="term" value="F:dihydroxy-acid dehydratase activity"/>
    <property type="evidence" value="ECO:0007669"/>
    <property type="project" value="UniProtKB-EC"/>
</dbReference>
<name>A0A3D3G2L4_ACIRA</name>
<sequence>LVKNGDRISINAETREMTLHISDEEMAARKAVWVKPKPNYTSGALAKFAKLAAGADKGAVTDLNLDV</sequence>
<dbReference type="PANTHER" id="PTHR21000:SF5">
    <property type="entry name" value="DIHYDROXY-ACID DEHYDRATASE, MITOCHONDRIAL"/>
    <property type="match status" value="1"/>
</dbReference>
<dbReference type="AlphaFoldDB" id="A0A3D3G2L4"/>
<dbReference type="InterPro" id="IPR042096">
    <property type="entry name" value="Dihydro-acid_dehy_C"/>
</dbReference>